<keyword evidence="4" id="KW-0963">Cytoplasm</keyword>
<organism evidence="7">
    <name type="scientific">Menopon gallinae</name>
    <name type="common">poultry shaft louse</name>
    <dbReference type="NCBI Taxonomy" id="328185"/>
    <lineage>
        <taxon>Eukaryota</taxon>
        <taxon>Metazoa</taxon>
        <taxon>Ecdysozoa</taxon>
        <taxon>Arthropoda</taxon>
        <taxon>Hexapoda</taxon>
        <taxon>Insecta</taxon>
        <taxon>Pterygota</taxon>
        <taxon>Neoptera</taxon>
        <taxon>Paraneoptera</taxon>
        <taxon>Psocodea</taxon>
        <taxon>Troctomorpha</taxon>
        <taxon>Phthiraptera</taxon>
        <taxon>Amblycera</taxon>
        <taxon>Menoponidae</taxon>
        <taxon>Menopon</taxon>
    </lineage>
</organism>
<dbReference type="InterPro" id="IPR028119">
    <property type="entry name" value="Snapin/Pallidin/Snn1"/>
</dbReference>
<evidence type="ECO:0000313" key="7">
    <source>
        <dbReference type="EMBL" id="KAL0266351.1"/>
    </source>
</evidence>
<comment type="subcellular location">
    <subcellularLocation>
        <location evidence="1">Cytoplasm</location>
    </subcellularLocation>
</comment>
<name>A0AAW2H9Y0_9NEOP</name>
<evidence type="ECO:0000256" key="2">
    <source>
        <dbReference type="ARBA" id="ARBA00005767"/>
    </source>
</evidence>
<dbReference type="PANTHER" id="PTHR31328:SF2">
    <property type="entry name" value="BIOGENESIS OF LYSOSOME-RELATED ORGANELLES COMPLEX 1 SUBUNIT 6"/>
    <property type="match status" value="1"/>
</dbReference>
<evidence type="ECO:0000256" key="1">
    <source>
        <dbReference type="ARBA" id="ARBA00004496"/>
    </source>
</evidence>
<dbReference type="GO" id="GO:0030133">
    <property type="term" value="C:transport vesicle"/>
    <property type="evidence" value="ECO:0007669"/>
    <property type="project" value="TreeGrafter"/>
</dbReference>
<feature type="region of interest" description="Disordered" evidence="6">
    <location>
        <begin position="128"/>
        <end position="149"/>
    </location>
</feature>
<dbReference type="Pfam" id="PF14712">
    <property type="entry name" value="Snapin_Pallidin"/>
    <property type="match status" value="1"/>
</dbReference>
<dbReference type="PIRSF" id="PIRSF037609">
    <property type="entry name" value="BLOC-1_complex_pallidin"/>
    <property type="match status" value="1"/>
</dbReference>
<dbReference type="PANTHER" id="PTHR31328">
    <property type="entry name" value="BIOGENESIS OF LYSOSOME-RELATED ORGANELLES COMPLEX 1 SUBUNIT 6"/>
    <property type="match status" value="1"/>
</dbReference>
<sequence length="149" mass="17828">MKGRFWNYLRYSYEKIHSNFCFRGDTNDEKIQKLSVGLLNVYQPKLTLVKGQLQELTDKQNVLYNQLHAENLKFAEARQSVDLQDMFRKIKIYREKLVSIKQNMVFLHEQSTKLKKRALKLEQQKQKEALDKVHQRENEEQLIAKPQTS</sequence>
<evidence type="ECO:0000256" key="4">
    <source>
        <dbReference type="ARBA" id="ARBA00022490"/>
    </source>
</evidence>
<dbReference type="GO" id="GO:0031083">
    <property type="term" value="C:BLOC-1 complex"/>
    <property type="evidence" value="ECO:0007669"/>
    <property type="project" value="TreeGrafter"/>
</dbReference>
<reference evidence="7" key="1">
    <citation type="journal article" date="2024" name="Gigascience">
        <title>Chromosome-level genome of the poultry shaft louse Menopon gallinae provides insight into the host-switching and adaptive evolution of parasitic lice.</title>
        <authorList>
            <person name="Xu Y."/>
            <person name="Ma L."/>
            <person name="Liu S."/>
            <person name="Liang Y."/>
            <person name="Liu Q."/>
            <person name="He Z."/>
            <person name="Tian L."/>
            <person name="Duan Y."/>
            <person name="Cai W."/>
            <person name="Li H."/>
            <person name="Song F."/>
        </authorList>
    </citation>
    <scope>NUCLEOTIDE SEQUENCE</scope>
    <source>
        <strain evidence="7">Cailab_2023a</strain>
    </source>
</reference>
<protein>
    <recommendedName>
        <fullName evidence="3 5">Biogenesis of lysosome-related organelles complex 1 subunit 6</fullName>
        <shortName evidence="5">BLOC-1 subunit 6</shortName>
    </recommendedName>
</protein>
<dbReference type="InterPro" id="IPR017242">
    <property type="entry name" value="BLOC-1_pallidin"/>
</dbReference>
<evidence type="ECO:0000256" key="3">
    <source>
        <dbReference type="ARBA" id="ARBA00019579"/>
    </source>
</evidence>
<comment type="caution">
    <text evidence="7">The sequence shown here is derived from an EMBL/GenBank/DDBJ whole genome shotgun (WGS) entry which is preliminary data.</text>
</comment>
<comment type="similarity">
    <text evidence="2 5">Belongs to the BLOC1S6 family.</text>
</comment>
<gene>
    <name evidence="7" type="ORF">PYX00_008921</name>
</gene>
<dbReference type="EMBL" id="JARGDH010000005">
    <property type="protein sequence ID" value="KAL0266351.1"/>
    <property type="molecule type" value="Genomic_DNA"/>
</dbReference>
<proteinExistence type="inferred from homology"/>
<accession>A0AAW2H9Y0</accession>
<evidence type="ECO:0000256" key="6">
    <source>
        <dbReference type="SAM" id="MobiDB-lite"/>
    </source>
</evidence>
<dbReference type="AlphaFoldDB" id="A0AAW2H9Y0"/>
<comment type="function">
    <text evidence="5">Component of the biogenesis of lysosome-related organelles complex-1 (BLOC-1) involved in pigment granule biogenesis.</text>
</comment>
<feature type="compositionally biased region" description="Basic and acidic residues" evidence="6">
    <location>
        <begin position="128"/>
        <end position="139"/>
    </location>
</feature>
<evidence type="ECO:0000256" key="5">
    <source>
        <dbReference type="PIRNR" id="PIRNR037609"/>
    </source>
</evidence>